<sequence>MFVFIPSECYSQFRKDCNIHFDENKIHYNYNLDFFLNKLKTDSFTLSQDRKQIPSFIKGKLDCLLGDMANKGEDWQQTDVIFDETLPLHLLQFFLINKSNDVFIIVYRNGGIGEYTVILMMHLTDKGVIIDHQKNVDDAWYSDSFFTGTTIQELTEHLTRKND</sequence>
<name>A0ABP8N2P7_9BACT</name>
<protein>
    <submittedName>
        <fullName evidence="1">Uncharacterized protein</fullName>
    </submittedName>
</protein>
<comment type="caution">
    <text evidence="1">The sequence shown here is derived from an EMBL/GenBank/DDBJ whole genome shotgun (WGS) entry which is preliminary data.</text>
</comment>
<dbReference type="EMBL" id="BAABEZ010000024">
    <property type="protein sequence ID" value="GAA4458817.1"/>
    <property type="molecule type" value="Genomic_DNA"/>
</dbReference>
<dbReference type="Proteomes" id="UP001501410">
    <property type="component" value="Unassembled WGS sequence"/>
</dbReference>
<keyword evidence="2" id="KW-1185">Reference proteome</keyword>
<proteinExistence type="predicted"/>
<accession>A0ABP8N2P7</accession>
<reference evidence="2" key="1">
    <citation type="journal article" date="2019" name="Int. J. Syst. Evol. Microbiol.">
        <title>The Global Catalogue of Microorganisms (GCM) 10K type strain sequencing project: providing services to taxonomists for standard genome sequencing and annotation.</title>
        <authorList>
            <consortium name="The Broad Institute Genomics Platform"/>
            <consortium name="The Broad Institute Genome Sequencing Center for Infectious Disease"/>
            <person name="Wu L."/>
            <person name="Ma J."/>
        </authorList>
    </citation>
    <scope>NUCLEOTIDE SEQUENCE [LARGE SCALE GENOMIC DNA]</scope>
    <source>
        <strain evidence="2">JCM 31921</strain>
    </source>
</reference>
<gene>
    <name evidence="1" type="ORF">GCM10023092_27750</name>
</gene>
<organism evidence="1 2">
    <name type="scientific">Rurimicrobium arvi</name>
    <dbReference type="NCBI Taxonomy" id="2049916"/>
    <lineage>
        <taxon>Bacteria</taxon>
        <taxon>Pseudomonadati</taxon>
        <taxon>Bacteroidota</taxon>
        <taxon>Chitinophagia</taxon>
        <taxon>Chitinophagales</taxon>
        <taxon>Chitinophagaceae</taxon>
        <taxon>Rurimicrobium</taxon>
    </lineage>
</organism>
<evidence type="ECO:0000313" key="1">
    <source>
        <dbReference type="EMBL" id="GAA4458817.1"/>
    </source>
</evidence>
<evidence type="ECO:0000313" key="2">
    <source>
        <dbReference type="Proteomes" id="UP001501410"/>
    </source>
</evidence>